<proteinExistence type="predicted"/>
<reference evidence="1" key="1">
    <citation type="submission" date="2020-01" db="EMBL/GenBank/DDBJ databases">
        <authorList>
            <person name="Mishra B."/>
        </authorList>
    </citation>
    <scope>NUCLEOTIDE SEQUENCE [LARGE SCALE GENOMIC DNA]</scope>
</reference>
<dbReference type="EMBL" id="CACVBM020001140">
    <property type="protein sequence ID" value="CAA7034038.1"/>
    <property type="molecule type" value="Genomic_DNA"/>
</dbReference>
<protein>
    <submittedName>
        <fullName evidence="1">Uncharacterized protein</fullName>
    </submittedName>
</protein>
<accession>A0A6D2IXU4</accession>
<sequence length="173" mass="19572">MRSKTNVSDVGTRISKLSRDRGLCLRRQRQVQFQLFSNSATPYLLLRNHNNNKDSIKRLVMSIDLFDPRKQETVKISEQRVSKEVHESVSIASTKRMGVPEEHARFQFTTNQCLQPCLVRCIPASCGCRQSSSFAYLSLSLPRRGRRRLCGAMVAVTFSACSMLGLCRPGDSE</sequence>
<dbReference type="AlphaFoldDB" id="A0A6D2IXU4"/>
<name>A0A6D2IXU4_9BRAS</name>
<organism evidence="1 2">
    <name type="scientific">Microthlaspi erraticum</name>
    <dbReference type="NCBI Taxonomy" id="1685480"/>
    <lineage>
        <taxon>Eukaryota</taxon>
        <taxon>Viridiplantae</taxon>
        <taxon>Streptophyta</taxon>
        <taxon>Embryophyta</taxon>
        <taxon>Tracheophyta</taxon>
        <taxon>Spermatophyta</taxon>
        <taxon>Magnoliopsida</taxon>
        <taxon>eudicotyledons</taxon>
        <taxon>Gunneridae</taxon>
        <taxon>Pentapetalae</taxon>
        <taxon>rosids</taxon>
        <taxon>malvids</taxon>
        <taxon>Brassicales</taxon>
        <taxon>Brassicaceae</taxon>
        <taxon>Coluteocarpeae</taxon>
        <taxon>Microthlaspi</taxon>
    </lineage>
</organism>
<comment type="caution">
    <text evidence="1">The sequence shown here is derived from an EMBL/GenBank/DDBJ whole genome shotgun (WGS) entry which is preliminary data.</text>
</comment>
<keyword evidence="2" id="KW-1185">Reference proteome</keyword>
<dbReference type="Proteomes" id="UP000467841">
    <property type="component" value="Unassembled WGS sequence"/>
</dbReference>
<evidence type="ECO:0000313" key="1">
    <source>
        <dbReference type="EMBL" id="CAA7034038.1"/>
    </source>
</evidence>
<evidence type="ECO:0000313" key="2">
    <source>
        <dbReference type="Proteomes" id="UP000467841"/>
    </source>
</evidence>
<gene>
    <name evidence="1" type="ORF">MERR_LOCUS21273</name>
</gene>